<keyword evidence="5" id="KW-0694">RNA-binding</keyword>
<gene>
    <name evidence="7" type="ORF">ABALW_D0030</name>
</gene>
<evidence type="ECO:0000256" key="2">
    <source>
        <dbReference type="ARBA" id="ARBA00011881"/>
    </source>
</evidence>
<evidence type="ECO:0000256" key="1">
    <source>
        <dbReference type="ARBA" id="ARBA00004496"/>
    </source>
</evidence>
<dbReference type="SUPFAM" id="SSF50129">
    <property type="entry name" value="GroES-like"/>
    <property type="match status" value="1"/>
</dbReference>
<dbReference type="SUPFAM" id="SSF51735">
    <property type="entry name" value="NAD(P)-binding Rossmann-fold domains"/>
    <property type="match status" value="1"/>
</dbReference>
<dbReference type="PANTHER" id="PTHR44154:SF1">
    <property type="entry name" value="QUINONE OXIDOREDUCTASE"/>
    <property type="match status" value="1"/>
</dbReference>
<dbReference type="InterPro" id="IPR036291">
    <property type="entry name" value="NAD(P)-bd_dom_sf"/>
</dbReference>
<dbReference type="GO" id="GO:0005737">
    <property type="term" value="C:cytoplasm"/>
    <property type="evidence" value="ECO:0007669"/>
    <property type="project" value="UniProtKB-SubCell"/>
</dbReference>
<evidence type="ECO:0000256" key="3">
    <source>
        <dbReference type="ARBA" id="ARBA00022490"/>
    </source>
</evidence>
<comment type="subunit">
    <text evidence="2">Homotetramer.</text>
</comment>
<name>A0A385L1X1_ACILW</name>
<keyword evidence="7" id="KW-0614">Plasmid</keyword>
<evidence type="ECO:0000259" key="6">
    <source>
        <dbReference type="SMART" id="SM00829"/>
    </source>
</evidence>
<feature type="domain" description="Enoyl reductase (ER)" evidence="6">
    <location>
        <begin position="14"/>
        <end position="328"/>
    </location>
</feature>
<proteinExistence type="predicted"/>
<dbReference type="InterPro" id="IPR013154">
    <property type="entry name" value="ADH-like_N"/>
</dbReference>
<dbReference type="RefSeq" id="WP_159373113.1">
    <property type="nucleotide sequence ID" value="NZ_CP032290.2"/>
</dbReference>
<dbReference type="Pfam" id="PF13602">
    <property type="entry name" value="ADH_zinc_N_2"/>
    <property type="match status" value="1"/>
</dbReference>
<dbReference type="GO" id="GO:0016491">
    <property type="term" value="F:oxidoreductase activity"/>
    <property type="evidence" value="ECO:0007669"/>
    <property type="project" value="InterPro"/>
</dbReference>
<dbReference type="InterPro" id="IPR051603">
    <property type="entry name" value="Zinc-ADH_QOR/CCCR"/>
</dbReference>
<dbReference type="GO" id="GO:0003723">
    <property type="term" value="F:RNA binding"/>
    <property type="evidence" value="ECO:0007669"/>
    <property type="project" value="UniProtKB-KW"/>
</dbReference>
<dbReference type="AlphaFoldDB" id="A0A385L1X1"/>
<dbReference type="InterPro" id="IPR002364">
    <property type="entry name" value="Quin_OxRdtase/zeta-crystal_CS"/>
</dbReference>
<accession>A0A385L1X1</accession>
<keyword evidence="4" id="KW-0521">NADP</keyword>
<evidence type="ECO:0000256" key="4">
    <source>
        <dbReference type="ARBA" id="ARBA00022857"/>
    </source>
</evidence>
<dbReference type="PANTHER" id="PTHR44154">
    <property type="entry name" value="QUINONE OXIDOREDUCTASE"/>
    <property type="match status" value="1"/>
</dbReference>
<reference evidence="7" key="1">
    <citation type="submission" date="2018-09" db="EMBL/GenBank/DDBJ databases">
        <title>Resistance of ancient and modern Acinetobacter lwoffii strains to heavy metals and arsenic revealed by genome analysis.</title>
        <authorList>
            <person name="Mindlin S."/>
            <person name="Petrenko A."/>
            <person name="Kurakov A."/>
            <person name="Beletsky A."/>
            <person name="Mardanov A."/>
            <person name="Petrova M."/>
        </authorList>
    </citation>
    <scope>NUCLEOTIDE SEQUENCE</scope>
    <source>
        <strain evidence="7">ED9-5a</strain>
        <plasmid evidence="7">pALWED3.6</plasmid>
    </source>
</reference>
<evidence type="ECO:0000313" key="7">
    <source>
        <dbReference type="EMBL" id="AYA01263.1"/>
    </source>
</evidence>
<dbReference type="Pfam" id="PF08240">
    <property type="entry name" value="ADH_N"/>
    <property type="match status" value="1"/>
</dbReference>
<dbReference type="PROSITE" id="PS01162">
    <property type="entry name" value="QOR_ZETA_CRYSTAL"/>
    <property type="match status" value="1"/>
</dbReference>
<organism evidence="7">
    <name type="scientific">Acinetobacter lwoffii</name>
    <dbReference type="NCBI Taxonomy" id="28090"/>
    <lineage>
        <taxon>Bacteria</taxon>
        <taxon>Pseudomonadati</taxon>
        <taxon>Pseudomonadota</taxon>
        <taxon>Gammaproteobacteria</taxon>
        <taxon>Moraxellales</taxon>
        <taxon>Moraxellaceae</taxon>
        <taxon>Acinetobacter</taxon>
    </lineage>
</organism>
<dbReference type="GO" id="GO:0008270">
    <property type="term" value="F:zinc ion binding"/>
    <property type="evidence" value="ECO:0007669"/>
    <property type="project" value="InterPro"/>
</dbReference>
<dbReference type="InterPro" id="IPR011032">
    <property type="entry name" value="GroES-like_sf"/>
</dbReference>
<protein>
    <submittedName>
        <fullName evidence="7">Zinc-containing alcohol dehydrogenase superfamily</fullName>
    </submittedName>
</protein>
<comment type="subcellular location">
    <subcellularLocation>
        <location evidence="1">Cytoplasm</location>
    </subcellularLocation>
</comment>
<geneLocation type="plasmid" evidence="7">
    <name>pALWED3.6</name>
</geneLocation>
<dbReference type="EMBL" id="CP032290">
    <property type="protein sequence ID" value="AYA01263.1"/>
    <property type="molecule type" value="Genomic_DNA"/>
</dbReference>
<keyword evidence="3" id="KW-0963">Cytoplasm</keyword>
<dbReference type="SMART" id="SM00829">
    <property type="entry name" value="PKS_ER"/>
    <property type="match status" value="1"/>
</dbReference>
<dbReference type="Gene3D" id="3.40.50.720">
    <property type="entry name" value="NAD(P)-binding Rossmann-like Domain"/>
    <property type="match status" value="1"/>
</dbReference>
<dbReference type="CDD" id="cd08272">
    <property type="entry name" value="MDR6"/>
    <property type="match status" value="1"/>
</dbReference>
<sequence>MNKMMNALILENFGDHEFKRVELPIPQPEAGQVLVRIHASGVNPIDYKIRLGEAPYAMPELPAVLGTDMAGVVTAVGEGVTHFNVGDEVYGLIGGVRGLQGSLAEYVVADADLIALKPRNISMREAAVLPLTFLTAWEGLVDHAKVQPGQTVLVQGGAGGVGYMVVQLAKALDANVWATGRTADQSLISELGATPLDYTTASSDDIIAASPEGQGFNIVYDTVGGPVLEASLSMTTHYGHITSCAAFGNHHLASSSLRCATLSGVFVLLPMLTGNRRSHHGDVLKIATRLVEEGKLRAIVDPRHFTLDQAIEAHDAVQDRSANIKVVIDVI</sequence>
<dbReference type="Gene3D" id="3.90.180.10">
    <property type="entry name" value="Medium-chain alcohol dehydrogenases, catalytic domain"/>
    <property type="match status" value="1"/>
</dbReference>
<dbReference type="InterPro" id="IPR020843">
    <property type="entry name" value="ER"/>
</dbReference>
<evidence type="ECO:0000256" key="5">
    <source>
        <dbReference type="ARBA" id="ARBA00022884"/>
    </source>
</evidence>